<evidence type="ECO:0000313" key="2">
    <source>
        <dbReference type="EMBL" id="KAH9369261.1"/>
    </source>
</evidence>
<feature type="compositionally biased region" description="Polar residues" evidence="1">
    <location>
        <begin position="93"/>
        <end position="102"/>
    </location>
</feature>
<dbReference type="EMBL" id="JABSTR010000004">
    <property type="protein sequence ID" value="KAH9369261.1"/>
    <property type="molecule type" value="Genomic_DNA"/>
</dbReference>
<evidence type="ECO:0000313" key="3">
    <source>
        <dbReference type="Proteomes" id="UP000821853"/>
    </source>
</evidence>
<accession>A0A9J6G1Q9</accession>
<comment type="caution">
    <text evidence="2">The sequence shown here is derived from an EMBL/GenBank/DDBJ whole genome shotgun (WGS) entry which is preliminary data.</text>
</comment>
<gene>
    <name evidence="2" type="ORF">HPB48_012337</name>
</gene>
<evidence type="ECO:0000256" key="1">
    <source>
        <dbReference type="SAM" id="MobiDB-lite"/>
    </source>
</evidence>
<dbReference type="VEuPathDB" id="VectorBase:HLOH_040047"/>
<proteinExistence type="predicted"/>
<dbReference type="Proteomes" id="UP000821853">
    <property type="component" value="Chromosome 2"/>
</dbReference>
<dbReference type="AlphaFoldDB" id="A0A9J6G1Q9"/>
<reference evidence="2 3" key="1">
    <citation type="journal article" date="2020" name="Cell">
        <title>Large-Scale Comparative Analyses of Tick Genomes Elucidate Their Genetic Diversity and Vector Capacities.</title>
        <authorList>
            <consortium name="Tick Genome and Microbiome Consortium (TIGMIC)"/>
            <person name="Jia N."/>
            <person name="Wang J."/>
            <person name="Shi W."/>
            <person name="Du L."/>
            <person name="Sun Y."/>
            <person name="Zhan W."/>
            <person name="Jiang J.F."/>
            <person name="Wang Q."/>
            <person name="Zhang B."/>
            <person name="Ji P."/>
            <person name="Bell-Sakyi L."/>
            <person name="Cui X.M."/>
            <person name="Yuan T.T."/>
            <person name="Jiang B.G."/>
            <person name="Yang W.F."/>
            <person name="Lam T.T."/>
            <person name="Chang Q.C."/>
            <person name="Ding S.J."/>
            <person name="Wang X.J."/>
            <person name="Zhu J.G."/>
            <person name="Ruan X.D."/>
            <person name="Zhao L."/>
            <person name="Wei J.T."/>
            <person name="Ye R.Z."/>
            <person name="Que T.C."/>
            <person name="Du C.H."/>
            <person name="Zhou Y.H."/>
            <person name="Cheng J.X."/>
            <person name="Dai P.F."/>
            <person name="Guo W.B."/>
            <person name="Han X.H."/>
            <person name="Huang E.J."/>
            <person name="Li L.F."/>
            <person name="Wei W."/>
            <person name="Gao Y.C."/>
            <person name="Liu J.Z."/>
            <person name="Shao H.Z."/>
            <person name="Wang X."/>
            <person name="Wang C.C."/>
            <person name="Yang T.C."/>
            <person name="Huo Q.B."/>
            <person name="Li W."/>
            <person name="Chen H.Y."/>
            <person name="Chen S.E."/>
            <person name="Zhou L.G."/>
            <person name="Ni X.B."/>
            <person name="Tian J.H."/>
            <person name="Sheng Y."/>
            <person name="Liu T."/>
            <person name="Pan Y.S."/>
            <person name="Xia L.Y."/>
            <person name="Li J."/>
            <person name="Zhao F."/>
            <person name="Cao W.C."/>
        </authorList>
    </citation>
    <scope>NUCLEOTIDE SEQUENCE [LARGE SCALE GENOMIC DNA]</scope>
    <source>
        <strain evidence="2">HaeL-2018</strain>
    </source>
</reference>
<name>A0A9J6G1Q9_HAELO</name>
<keyword evidence="3" id="KW-1185">Reference proteome</keyword>
<feature type="region of interest" description="Disordered" evidence="1">
    <location>
        <begin position="68"/>
        <end position="111"/>
    </location>
</feature>
<sequence length="111" mass="11519">MHRVCVKSIRFKSAKGWWFSRSPSQATNLADLDAPVNGRLTKNPSSLPSGAAGLRRGCLGFGRTAANAADARAGRGPDPTAGRVGGAPRTLGSLRTPSSTPDRTAEGCVRT</sequence>
<organism evidence="2 3">
    <name type="scientific">Haemaphysalis longicornis</name>
    <name type="common">Bush tick</name>
    <dbReference type="NCBI Taxonomy" id="44386"/>
    <lineage>
        <taxon>Eukaryota</taxon>
        <taxon>Metazoa</taxon>
        <taxon>Ecdysozoa</taxon>
        <taxon>Arthropoda</taxon>
        <taxon>Chelicerata</taxon>
        <taxon>Arachnida</taxon>
        <taxon>Acari</taxon>
        <taxon>Parasitiformes</taxon>
        <taxon>Ixodida</taxon>
        <taxon>Ixodoidea</taxon>
        <taxon>Ixodidae</taxon>
        <taxon>Haemaphysalinae</taxon>
        <taxon>Haemaphysalis</taxon>
    </lineage>
</organism>
<protein>
    <submittedName>
        <fullName evidence="2">Uncharacterized protein</fullName>
    </submittedName>
</protein>